<comment type="similarity">
    <text evidence="1">Belongs to the HipA Ser/Thr kinase family.</text>
</comment>
<evidence type="ECO:0000259" key="4">
    <source>
        <dbReference type="Pfam" id="PF07804"/>
    </source>
</evidence>
<dbReference type="Pfam" id="PF07804">
    <property type="entry name" value="HipA_C"/>
    <property type="match status" value="1"/>
</dbReference>
<accession>A0A2S9H2W4</accession>
<dbReference type="EMBL" id="PUGF01000003">
    <property type="protein sequence ID" value="PRC94325.1"/>
    <property type="molecule type" value="Genomic_DNA"/>
</dbReference>
<keyword evidence="3" id="KW-0418">Kinase</keyword>
<protein>
    <submittedName>
        <fullName evidence="5">HipA-like C-terminal domain</fullName>
    </submittedName>
</protein>
<dbReference type="PANTHER" id="PTHR37419">
    <property type="entry name" value="SERINE/THREONINE-PROTEIN KINASE TOXIN HIPA"/>
    <property type="match status" value="1"/>
</dbReference>
<evidence type="ECO:0000256" key="2">
    <source>
        <dbReference type="ARBA" id="ARBA00022679"/>
    </source>
</evidence>
<dbReference type="GO" id="GO:0005829">
    <property type="term" value="C:cytosol"/>
    <property type="evidence" value="ECO:0007669"/>
    <property type="project" value="TreeGrafter"/>
</dbReference>
<dbReference type="PANTHER" id="PTHR37419:SF8">
    <property type="entry name" value="TOXIN YJJJ"/>
    <property type="match status" value="1"/>
</dbReference>
<evidence type="ECO:0000313" key="5">
    <source>
        <dbReference type="EMBL" id="PRC94325.1"/>
    </source>
</evidence>
<reference evidence="5 6" key="1">
    <citation type="submission" date="2018-02" db="EMBL/GenBank/DDBJ databases">
        <title>Solimicrobium silvestre gen. nov., sp. nov., isolated from alpine forest soil.</title>
        <authorList>
            <person name="Margesin R."/>
            <person name="Albuquerque L."/>
            <person name="Zhang D.-C."/>
            <person name="Froufe H.J.C."/>
            <person name="Severino R."/>
            <person name="Roxo I."/>
            <person name="Egas C."/>
            <person name="Da Costa M.S."/>
        </authorList>
    </citation>
    <scope>NUCLEOTIDE SEQUENCE [LARGE SCALE GENOMIC DNA]</scope>
    <source>
        <strain evidence="5 6">S20-91</strain>
    </source>
</reference>
<sequence length="447" mass="50007">MPNQKKLFVFAKIENEFAPAGILTLTEENTNVIASEFAYGTKYLERPNAIEIDPVSLSISPKKAIYKKKVAPVSDLRMFGGIRDAAPDAWGRRVIEAKLKAKANDLPESTYLLEAGSNRVGALDIRPDISSPAKDGVQSVADLHYLLDAAERIEEGAPIPAKLEIIFQAGASLGGARPKATVRDEQGVMWLAKFQSRHERLDVPNIEAATMHLASECGMTVPEVKVIQIGDRNVMLIRRFDRYWANVGEAPPMEDALFRTTPGNGRVEKSLHFISGLTLLSCDEMQSREKSYSDLAHAIRKYCGQTVIRDNNRELFTRMVYNIFVSNDDDHPRNHGFLWDPTLAAWRLSPLYDVMPRSTIATERYQFLGVGQLGRVATLDNAITAKEAFNLSAQEATTIIADVWERVREWKSYFEKFGAPTESIEQATNAFRHIDKISTPKLRALLP</sequence>
<comment type="caution">
    <text evidence="5">The sequence shown here is derived from an EMBL/GenBank/DDBJ whole genome shotgun (WGS) entry which is preliminary data.</text>
</comment>
<dbReference type="OrthoDB" id="9805913at2"/>
<dbReference type="Proteomes" id="UP000237839">
    <property type="component" value="Unassembled WGS sequence"/>
</dbReference>
<feature type="domain" description="HipA-like C-terminal" evidence="4">
    <location>
        <begin position="172"/>
        <end position="409"/>
    </location>
</feature>
<keyword evidence="2" id="KW-0808">Transferase</keyword>
<dbReference type="GO" id="GO:0004674">
    <property type="term" value="F:protein serine/threonine kinase activity"/>
    <property type="evidence" value="ECO:0007669"/>
    <property type="project" value="TreeGrafter"/>
</dbReference>
<gene>
    <name evidence="5" type="ORF">S2091_0946</name>
</gene>
<evidence type="ECO:0000256" key="1">
    <source>
        <dbReference type="ARBA" id="ARBA00010164"/>
    </source>
</evidence>
<evidence type="ECO:0000313" key="6">
    <source>
        <dbReference type="Proteomes" id="UP000237839"/>
    </source>
</evidence>
<dbReference type="InterPro" id="IPR052028">
    <property type="entry name" value="HipA_Ser/Thr_kinase"/>
</dbReference>
<dbReference type="AlphaFoldDB" id="A0A2S9H2W4"/>
<dbReference type="RefSeq" id="WP_105530651.1">
    <property type="nucleotide sequence ID" value="NZ_PUGF01000003.1"/>
</dbReference>
<proteinExistence type="inferred from homology"/>
<dbReference type="InterPro" id="IPR012893">
    <property type="entry name" value="HipA-like_C"/>
</dbReference>
<keyword evidence="6" id="KW-1185">Reference proteome</keyword>
<name>A0A2S9H2W4_9BURK</name>
<dbReference type="Gene3D" id="1.10.1070.20">
    <property type="match status" value="1"/>
</dbReference>
<evidence type="ECO:0000256" key="3">
    <source>
        <dbReference type="ARBA" id="ARBA00022777"/>
    </source>
</evidence>
<organism evidence="5 6">
    <name type="scientific">Solimicrobium silvestre</name>
    <dbReference type="NCBI Taxonomy" id="2099400"/>
    <lineage>
        <taxon>Bacteria</taxon>
        <taxon>Pseudomonadati</taxon>
        <taxon>Pseudomonadota</taxon>
        <taxon>Betaproteobacteria</taxon>
        <taxon>Burkholderiales</taxon>
        <taxon>Oxalobacteraceae</taxon>
        <taxon>Solimicrobium</taxon>
    </lineage>
</organism>